<evidence type="ECO:0000256" key="4">
    <source>
        <dbReference type="ARBA" id="ARBA00022475"/>
    </source>
</evidence>
<evidence type="ECO:0000256" key="9">
    <source>
        <dbReference type="RuleBase" id="RU363032"/>
    </source>
</evidence>
<evidence type="ECO:0000256" key="3">
    <source>
        <dbReference type="ARBA" id="ARBA00022448"/>
    </source>
</evidence>
<evidence type="ECO:0000313" key="13">
    <source>
        <dbReference type="Proteomes" id="UP001056336"/>
    </source>
</evidence>
<dbReference type="EMBL" id="CP097332">
    <property type="protein sequence ID" value="UQX88407.1"/>
    <property type="molecule type" value="Genomic_DNA"/>
</dbReference>
<dbReference type="InterPro" id="IPR035906">
    <property type="entry name" value="MetI-like_sf"/>
</dbReference>
<dbReference type="Pfam" id="PF00528">
    <property type="entry name" value="BPD_transp_1"/>
    <property type="match status" value="1"/>
</dbReference>
<evidence type="ECO:0000256" key="5">
    <source>
        <dbReference type="ARBA" id="ARBA00022592"/>
    </source>
</evidence>
<evidence type="ECO:0000256" key="10">
    <source>
        <dbReference type="RuleBase" id="RU363054"/>
    </source>
</evidence>
<evidence type="ECO:0000256" key="8">
    <source>
        <dbReference type="ARBA" id="ARBA00023136"/>
    </source>
</evidence>
<dbReference type="PANTHER" id="PTHR30425">
    <property type="entry name" value="PHOSPHATE TRANSPORT SYSTEM PERMEASE PROTEIN PST"/>
    <property type="match status" value="1"/>
</dbReference>
<proteinExistence type="inferred from homology"/>
<sequence>MTLTDNLVELERGADPDQPRELDPGLPPSDSVFRSVVLGIGLFVLVMTGLIGLFLGYQAIPTLHHYGLKFFTESKWQPTTDTIGIAAVLVGTVEVALVALAIGFPIALLTALYISEYAPRWLKSTLIALVDMMAAIPSVIYGIWGALWLEPKAIFLSRWLSQNLGWIPIFKVDTDPNAASWAKTQFSASAFIAGIVVAIMIVPLACAVMRGVFDLAPIGEREAAYALGSTRWGMIRAVVLPFGRGGIIGGTMLALGRALGETVAVFLIISTAYDIKIKILSVGTQTTSALIASLFGEATKRQLSALLTAGFVLFLITLGVNTVAAIFVNRSRSGAGVDV</sequence>
<dbReference type="InterPro" id="IPR000515">
    <property type="entry name" value="MetI-like"/>
</dbReference>
<accession>A0ABY4QZ65</accession>
<evidence type="ECO:0000313" key="12">
    <source>
        <dbReference type="EMBL" id="UQX88407.1"/>
    </source>
</evidence>
<comment type="function">
    <text evidence="10">Part of the binding-protein-dependent transport system for phosphate; probably responsible for the translocation of the substrate across the membrane.</text>
</comment>
<dbReference type="PROSITE" id="PS50928">
    <property type="entry name" value="ABC_TM1"/>
    <property type="match status" value="1"/>
</dbReference>
<dbReference type="Gene3D" id="1.10.3720.10">
    <property type="entry name" value="MetI-like"/>
    <property type="match status" value="1"/>
</dbReference>
<evidence type="ECO:0000256" key="2">
    <source>
        <dbReference type="ARBA" id="ARBA00007069"/>
    </source>
</evidence>
<feature type="transmembrane region" description="Helical" evidence="9">
    <location>
        <begin position="36"/>
        <end position="60"/>
    </location>
</feature>
<dbReference type="PANTHER" id="PTHR30425:SF1">
    <property type="entry name" value="PHOSPHATE TRANSPORT SYSTEM PERMEASE PROTEIN PSTC"/>
    <property type="match status" value="1"/>
</dbReference>
<gene>
    <name evidence="12" type="primary">pstC</name>
    <name evidence="12" type="ORF">M6D93_00015</name>
</gene>
<keyword evidence="3 9" id="KW-0813">Transport</keyword>
<dbReference type="CDD" id="cd06261">
    <property type="entry name" value="TM_PBP2"/>
    <property type="match status" value="1"/>
</dbReference>
<dbReference type="NCBIfam" id="TIGR02138">
    <property type="entry name" value="phosphate_pstC"/>
    <property type="match status" value="1"/>
</dbReference>
<keyword evidence="13" id="KW-1185">Reference proteome</keyword>
<dbReference type="InterPro" id="IPR011864">
    <property type="entry name" value="Phosphate_PstC"/>
</dbReference>
<feature type="transmembrane region" description="Helical" evidence="9">
    <location>
        <begin position="83"/>
        <end position="114"/>
    </location>
</feature>
<comment type="similarity">
    <text evidence="2 10">Belongs to the binding-protein-dependent transport system permease family. CysTW subfamily.</text>
</comment>
<reference evidence="12" key="1">
    <citation type="journal article" date="2018" name="Int. J. Syst. Evol. Microbiol.">
        <title>Jatrophihabitans telluris sp. nov., isolated from sediment soil of lava forest wetlands and the emended description of the genus Jatrophihabitans.</title>
        <authorList>
            <person name="Lee K.C."/>
            <person name="Suh M.K."/>
            <person name="Eom M.K."/>
            <person name="Kim K.K."/>
            <person name="Kim J.S."/>
            <person name="Kim D.S."/>
            <person name="Ko S.H."/>
            <person name="Shin Y.K."/>
            <person name="Lee J.S."/>
        </authorList>
    </citation>
    <scope>NUCLEOTIDE SEQUENCE</scope>
    <source>
        <strain evidence="12">N237</strain>
    </source>
</reference>
<dbReference type="SUPFAM" id="SSF161098">
    <property type="entry name" value="MetI-like"/>
    <property type="match status" value="1"/>
</dbReference>
<feature type="transmembrane region" description="Helical" evidence="9">
    <location>
        <begin position="303"/>
        <end position="328"/>
    </location>
</feature>
<feature type="transmembrane region" description="Helical" evidence="9">
    <location>
        <begin position="126"/>
        <end position="149"/>
    </location>
</feature>
<protein>
    <recommendedName>
        <fullName evidence="10">Phosphate transport system permease protein</fullName>
    </recommendedName>
</protein>
<keyword evidence="5 10" id="KW-0592">Phosphate transport</keyword>
<comment type="subcellular location">
    <subcellularLocation>
        <location evidence="1 9">Cell membrane</location>
        <topology evidence="1 9">Multi-pass membrane protein</topology>
    </subcellularLocation>
</comment>
<keyword evidence="7 9" id="KW-1133">Transmembrane helix</keyword>
<reference evidence="12" key="2">
    <citation type="submission" date="2022-05" db="EMBL/GenBank/DDBJ databases">
        <authorList>
            <person name="Kim J.-S."/>
            <person name="Lee K."/>
            <person name="Suh M."/>
            <person name="Eom M."/>
            <person name="Kim J.-S."/>
            <person name="Kim D.-S."/>
            <person name="Ko S.-H."/>
            <person name="Shin Y."/>
            <person name="Lee J.-S."/>
        </authorList>
    </citation>
    <scope>NUCLEOTIDE SEQUENCE</scope>
    <source>
        <strain evidence="12">N237</strain>
    </source>
</reference>
<name>A0ABY4QZ65_9ACTN</name>
<dbReference type="Proteomes" id="UP001056336">
    <property type="component" value="Chromosome"/>
</dbReference>
<keyword evidence="6 9" id="KW-0812">Transmembrane</keyword>
<feature type="transmembrane region" description="Helical" evidence="9">
    <location>
        <begin position="190"/>
        <end position="213"/>
    </location>
</feature>
<comment type="caution">
    <text evidence="10">Lacks conserved residue(s) required for the propagation of feature annotation.</text>
</comment>
<evidence type="ECO:0000256" key="7">
    <source>
        <dbReference type="ARBA" id="ARBA00022989"/>
    </source>
</evidence>
<dbReference type="RefSeq" id="WP_249771873.1">
    <property type="nucleotide sequence ID" value="NZ_CP097332.1"/>
</dbReference>
<dbReference type="InterPro" id="IPR051124">
    <property type="entry name" value="Phosphate_Transport_Permease"/>
</dbReference>
<keyword evidence="8 9" id="KW-0472">Membrane</keyword>
<organism evidence="12 13">
    <name type="scientific">Jatrophihabitans telluris</name>
    <dbReference type="NCBI Taxonomy" id="2038343"/>
    <lineage>
        <taxon>Bacteria</taxon>
        <taxon>Bacillati</taxon>
        <taxon>Actinomycetota</taxon>
        <taxon>Actinomycetes</taxon>
        <taxon>Jatrophihabitantales</taxon>
        <taxon>Jatrophihabitantaceae</taxon>
        <taxon>Jatrophihabitans</taxon>
    </lineage>
</organism>
<evidence type="ECO:0000259" key="11">
    <source>
        <dbReference type="PROSITE" id="PS50928"/>
    </source>
</evidence>
<feature type="domain" description="ABC transmembrane type-1" evidence="11">
    <location>
        <begin position="89"/>
        <end position="324"/>
    </location>
</feature>
<keyword evidence="4 10" id="KW-1003">Cell membrane</keyword>
<evidence type="ECO:0000256" key="6">
    <source>
        <dbReference type="ARBA" id="ARBA00022692"/>
    </source>
</evidence>
<evidence type="ECO:0000256" key="1">
    <source>
        <dbReference type="ARBA" id="ARBA00004651"/>
    </source>
</evidence>